<accession>A0ABR8GNK4</accession>
<dbReference type="Proteomes" id="UP000660380">
    <property type="component" value="Unassembled WGS sequence"/>
</dbReference>
<evidence type="ECO:0000313" key="3">
    <source>
        <dbReference type="Proteomes" id="UP000660380"/>
    </source>
</evidence>
<dbReference type="PANTHER" id="PTHR38590">
    <property type="entry name" value="BLL0828 PROTEIN"/>
    <property type="match status" value="1"/>
</dbReference>
<dbReference type="SUPFAM" id="SSF52980">
    <property type="entry name" value="Restriction endonuclease-like"/>
    <property type="match status" value="1"/>
</dbReference>
<dbReference type="EMBL" id="JACJTA010000016">
    <property type="protein sequence ID" value="MBD2604831.1"/>
    <property type="molecule type" value="Genomic_DNA"/>
</dbReference>
<gene>
    <name evidence="2" type="ORF">H6G81_09910</name>
</gene>
<dbReference type="Gene3D" id="3.40.960.10">
    <property type="entry name" value="VSR Endonuclease"/>
    <property type="match status" value="1"/>
</dbReference>
<organism evidence="2 3">
    <name type="scientific">Scytonema hofmannii FACHB-248</name>
    <dbReference type="NCBI Taxonomy" id="1842502"/>
    <lineage>
        <taxon>Bacteria</taxon>
        <taxon>Bacillati</taxon>
        <taxon>Cyanobacteriota</taxon>
        <taxon>Cyanophyceae</taxon>
        <taxon>Nostocales</taxon>
        <taxon>Scytonemataceae</taxon>
        <taxon>Scytonema</taxon>
    </lineage>
</organism>
<proteinExistence type="predicted"/>
<keyword evidence="2" id="KW-0540">Nuclease</keyword>
<dbReference type="InterPro" id="IPR011335">
    <property type="entry name" value="Restrct_endonuc-II-like"/>
</dbReference>
<dbReference type="Pfam" id="PF04480">
    <property type="entry name" value="DUF559"/>
    <property type="match status" value="1"/>
</dbReference>
<dbReference type="GO" id="GO:0004519">
    <property type="term" value="F:endonuclease activity"/>
    <property type="evidence" value="ECO:0007669"/>
    <property type="project" value="UniProtKB-KW"/>
</dbReference>
<name>A0ABR8GNK4_9CYAN</name>
<sequence length="185" mass="21540">MPIFNKGNLNNSDFHLPYNPQLLSRAKQLGQNPTPAEKKLWQDYLRTFRFRVLRQRPINHFIVDFYCAALKLVIEIDGESHFTQDGQVYDQQRTEILEGYGLSVLRFTNDAVFNNFEGVCQKIEYIIPSTPLQKQGCFIRQGMYFVKTIGDKYLGFSHELLTKLKPNIECLAYFSSPEPLIFKGF</sequence>
<dbReference type="PANTHER" id="PTHR38590:SF1">
    <property type="entry name" value="BLL0828 PROTEIN"/>
    <property type="match status" value="1"/>
</dbReference>
<dbReference type="InterPro" id="IPR047216">
    <property type="entry name" value="Endonuclease_DUF559_bact"/>
</dbReference>
<protein>
    <submittedName>
        <fullName evidence="2">Endonuclease domain-containing protein</fullName>
    </submittedName>
</protein>
<keyword evidence="2" id="KW-0378">Hydrolase</keyword>
<dbReference type="RefSeq" id="WP_084763233.1">
    <property type="nucleotide sequence ID" value="NZ_JACJTA010000016.1"/>
</dbReference>
<comment type="caution">
    <text evidence="2">The sequence shown here is derived from an EMBL/GenBank/DDBJ whole genome shotgun (WGS) entry which is preliminary data.</text>
</comment>
<reference evidence="2 3" key="1">
    <citation type="journal article" date="2020" name="ISME J.">
        <title>Comparative genomics reveals insights into cyanobacterial evolution and habitat adaptation.</title>
        <authorList>
            <person name="Chen M.Y."/>
            <person name="Teng W.K."/>
            <person name="Zhao L."/>
            <person name="Hu C.X."/>
            <person name="Zhou Y.K."/>
            <person name="Han B.P."/>
            <person name="Song L.R."/>
            <person name="Shu W.S."/>
        </authorList>
    </citation>
    <scope>NUCLEOTIDE SEQUENCE [LARGE SCALE GENOMIC DNA]</scope>
    <source>
        <strain evidence="2 3">FACHB-248</strain>
    </source>
</reference>
<dbReference type="CDD" id="cd01038">
    <property type="entry name" value="Endonuclease_DUF559"/>
    <property type="match status" value="1"/>
</dbReference>
<keyword evidence="2" id="KW-0255">Endonuclease</keyword>
<evidence type="ECO:0000259" key="1">
    <source>
        <dbReference type="Pfam" id="PF04480"/>
    </source>
</evidence>
<dbReference type="InterPro" id="IPR007569">
    <property type="entry name" value="DUF559"/>
</dbReference>
<keyword evidence="3" id="KW-1185">Reference proteome</keyword>
<feature type="domain" description="DUF559" evidence="1">
    <location>
        <begin position="23"/>
        <end position="124"/>
    </location>
</feature>
<evidence type="ECO:0000313" key="2">
    <source>
        <dbReference type="EMBL" id="MBD2604831.1"/>
    </source>
</evidence>